<reference evidence="1" key="1">
    <citation type="submission" date="2018-02" db="EMBL/GenBank/DDBJ databases">
        <title>Rhizophora mucronata_Transcriptome.</title>
        <authorList>
            <person name="Meera S.P."/>
            <person name="Sreeshan A."/>
            <person name="Augustine A."/>
        </authorList>
    </citation>
    <scope>NUCLEOTIDE SEQUENCE</scope>
    <source>
        <tissue evidence="1">Leaf</tissue>
    </source>
</reference>
<proteinExistence type="predicted"/>
<organism evidence="1">
    <name type="scientific">Rhizophora mucronata</name>
    <name type="common">Asiatic mangrove</name>
    <dbReference type="NCBI Taxonomy" id="61149"/>
    <lineage>
        <taxon>Eukaryota</taxon>
        <taxon>Viridiplantae</taxon>
        <taxon>Streptophyta</taxon>
        <taxon>Embryophyta</taxon>
        <taxon>Tracheophyta</taxon>
        <taxon>Spermatophyta</taxon>
        <taxon>Magnoliopsida</taxon>
        <taxon>eudicotyledons</taxon>
        <taxon>Gunneridae</taxon>
        <taxon>Pentapetalae</taxon>
        <taxon>rosids</taxon>
        <taxon>fabids</taxon>
        <taxon>Malpighiales</taxon>
        <taxon>Rhizophoraceae</taxon>
        <taxon>Rhizophora</taxon>
    </lineage>
</organism>
<accession>A0A2P2L131</accession>
<sequence length="15" mass="1865">MHTFHYISLKFQLIS</sequence>
<name>A0A2P2L131_RHIMU</name>
<protein>
    <submittedName>
        <fullName evidence="1">Uncharacterized protein</fullName>
    </submittedName>
</protein>
<dbReference type="EMBL" id="GGEC01031206">
    <property type="protein sequence ID" value="MBX11690.1"/>
    <property type="molecule type" value="Transcribed_RNA"/>
</dbReference>
<evidence type="ECO:0000313" key="1">
    <source>
        <dbReference type="EMBL" id="MBX11690.1"/>
    </source>
</evidence>